<dbReference type="Gene3D" id="3.90.740.10">
    <property type="entry name" value="Valyl/Leucyl/Isoleucyl-tRNA synthetase, editing domain"/>
    <property type="match status" value="1"/>
</dbReference>
<feature type="short sequence motif" description="'KMSKS' region" evidence="12">
    <location>
        <begin position="624"/>
        <end position="628"/>
    </location>
</feature>
<dbReference type="InterPro" id="IPR033708">
    <property type="entry name" value="Anticodon_Ile_BEm"/>
</dbReference>
<dbReference type="EC" id="6.1.1.5" evidence="12"/>
<feature type="binding site" evidence="12">
    <location>
        <position position="627"/>
    </location>
    <ligand>
        <name>ATP</name>
        <dbReference type="ChEBI" id="CHEBI:30616"/>
    </ligand>
</feature>
<feature type="binding site" evidence="12">
    <location>
        <position position="937"/>
    </location>
    <ligand>
        <name>Zn(2+)</name>
        <dbReference type="ChEBI" id="CHEBI:29105"/>
    </ligand>
</feature>
<dbReference type="Gene3D" id="3.40.50.620">
    <property type="entry name" value="HUPs"/>
    <property type="match status" value="2"/>
</dbReference>
<dbReference type="PROSITE" id="PS00178">
    <property type="entry name" value="AA_TRNA_LIGASE_I"/>
    <property type="match status" value="1"/>
</dbReference>
<dbReference type="PRINTS" id="PR00984">
    <property type="entry name" value="TRNASYNTHILE"/>
</dbReference>
<dbReference type="FunFam" id="3.40.50.620:FF:000042">
    <property type="entry name" value="Isoleucine--tRNA ligase"/>
    <property type="match status" value="1"/>
</dbReference>
<comment type="caution">
    <text evidence="16">The sequence shown here is derived from an EMBL/GenBank/DDBJ whole genome shotgun (WGS) entry which is preliminary data.</text>
</comment>
<organism evidence="16 17">
    <name type="scientific">Kordiimonas sediminis</name>
    <dbReference type="NCBI Taxonomy" id="1735581"/>
    <lineage>
        <taxon>Bacteria</taxon>
        <taxon>Pseudomonadati</taxon>
        <taxon>Pseudomonadota</taxon>
        <taxon>Alphaproteobacteria</taxon>
        <taxon>Kordiimonadales</taxon>
        <taxon>Kordiimonadaceae</taxon>
        <taxon>Kordiimonas</taxon>
    </lineage>
</organism>
<dbReference type="AlphaFoldDB" id="A0A919AND8"/>
<evidence type="ECO:0000259" key="14">
    <source>
        <dbReference type="Pfam" id="PF06827"/>
    </source>
</evidence>
<dbReference type="InterPro" id="IPR002300">
    <property type="entry name" value="aa-tRNA-synth_Ia"/>
</dbReference>
<keyword evidence="17" id="KW-1185">Reference proteome</keyword>
<keyword evidence="4 12" id="KW-0479">Metal-binding</keyword>
<name>A0A919AND8_9PROT</name>
<evidence type="ECO:0000256" key="10">
    <source>
        <dbReference type="ARBA" id="ARBA00025217"/>
    </source>
</evidence>
<evidence type="ECO:0000256" key="8">
    <source>
        <dbReference type="ARBA" id="ARBA00022917"/>
    </source>
</evidence>
<dbReference type="GO" id="GO:0008270">
    <property type="term" value="F:zinc ion binding"/>
    <property type="evidence" value="ECO:0007669"/>
    <property type="project" value="UniProtKB-UniRule"/>
</dbReference>
<feature type="short sequence motif" description="'HIGH' region" evidence="12">
    <location>
        <begin position="65"/>
        <end position="75"/>
    </location>
</feature>
<evidence type="ECO:0000256" key="5">
    <source>
        <dbReference type="ARBA" id="ARBA00022741"/>
    </source>
</evidence>
<keyword evidence="8 12" id="KW-0648">Protein biosynthesis</keyword>
<dbReference type="InterPro" id="IPR009080">
    <property type="entry name" value="tRNAsynth_Ia_anticodon-bd"/>
</dbReference>
<feature type="binding site" evidence="12">
    <location>
        <position position="920"/>
    </location>
    <ligand>
        <name>Zn(2+)</name>
        <dbReference type="ChEBI" id="CHEBI:29105"/>
    </ligand>
</feature>
<feature type="binding site" evidence="12">
    <location>
        <position position="583"/>
    </location>
    <ligand>
        <name>L-isoleucyl-5'-AMP</name>
        <dbReference type="ChEBI" id="CHEBI:178002"/>
    </ligand>
</feature>
<dbReference type="GO" id="GO:0005524">
    <property type="term" value="F:ATP binding"/>
    <property type="evidence" value="ECO:0007669"/>
    <property type="project" value="UniProtKB-UniRule"/>
</dbReference>
<dbReference type="Pfam" id="PF08264">
    <property type="entry name" value="Anticodon_1"/>
    <property type="match status" value="1"/>
</dbReference>
<dbReference type="InterPro" id="IPR009008">
    <property type="entry name" value="Val/Leu/Ile-tRNA-synth_edit"/>
</dbReference>
<evidence type="ECO:0000259" key="15">
    <source>
        <dbReference type="Pfam" id="PF08264"/>
    </source>
</evidence>
<gene>
    <name evidence="12 16" type="primary">ileS</name>
    <name evidence="16" type="ORF">GCM10017044_09280</name>
</gene>
<feature type="binding site" evidence="12">
    <location>
        <position position="917"/>
    </location>
    <ligand>
        <name>Zn(2+)</name>
        <dbReference type="ChEBI" id="CHEBI:29105"/>
    </ligand>
</feature>
<dbReference type="Gene3D" id="1.10.730.20">
    <property type="match status" value="1"/>
</dbReference>
<dbReference type="InterPro" id="IPR050081">
    <property type="entry name" value="Ile-tRNA_ligase"/>
</dbReference>
<evidence type="ECO:0000256" key="7">
    <source>
        <dbReference type="ARBA" id="ARBA00022840"/>
    </source>
</evidence>
<dbReference type="InterPro" id="IPR014729">
    <property type="entry name" value="Rossmann-like_a/b/a_fold"/>
</dbReference>
<dbReference type="SUPFAM" id="SSF52374">
    <property type="entry name" value="Nucleotidylyl transferase"/>
    <property type="match status" value="1"/>
</dbReference>
<dbReference type="PANTHER" id="PTHR42765:SF1">
    <property type="entry name" value="ISOLEUCINE--TRNA LIGASE, MITOCHONDRIAL"/>
    <property type="match status" value="1"/>
</dbReference>
<evidence type="ECO:0000256" key="4">
    <source>
        <dbReference type="ARBA" id="ARBA00022723"/>
    </source>
</evidence>
<reference evidence="16" key="2">
    <citation type="submission" date="2020-09" db="EMBL/GenBank/DDBJ databases">
        <authorList>
            <person name="Sun Q."/>
            <person name="Kim S."/>
        </authorList>
    </citation>
    <scope>NUCLEOTIDE SEQUENCE</scope>
    <source>
        <strain evidence="16">KCTC 42590</strain>
    </source>
</reference>
<dbReference type="EMBL" id="BNCI01000001">
    <property type="protein sequence ID" value="GHF17067.1"/>
    <property type="molecule type" value="Genomic_DNA"/>
</dbReference>
<evidence type="ECO:0000256" key="3">
    <source>
        <dbReference type="ARBA" id="ARBA00022598"/>
    </source>
</evidence>
<keyword evidence="6 12" id="KW-0862">Zinc</keyword>
<protein>
    <recommendedName>
        <fullName evidence="12">Isoleucine--tRNA ligase</fullName>
        <ecNumber evidence="12">6.1.1.5</ecNumber>
    </recommendedName>
    <alternativeName>
        <fullName evidence="12">Isoleucyl-tRNA synthetase</fullName>
        <shortName evidence="12">IleRS</shortName>
    </alternativeName>
</protein>
<dbReference type="SUPFAM" id="SSF50677">
    <property type="entry name" value="ValRS/IleRS/LeuRS editing domain"/>
    <property type="match status" value="1"/>
</dbReference>
<keyword evidence="2 12" id="KW-0963">Cytoplasm</keyword>
<evidence type="ECO:0000256" key="1">
    <source>
        <dbReference type="ARBA" id="ARBA00006887"/>
    </source>
</evidence>
<dbReference type="InterPro" id="IPR002301">
    <property type="entry name" value="Ile-tRNA-ligase"/>
</dbReference>
<feature type="domain" description="Aminoacyl-tRNA synthetase class Ia" evidence="13">
    <location>
        <begin position="35"/>
        <end position="662"/>
    </location>
</feature>
<dbReference type="Pfam" id="PF06827">
    <property type="entry name" value="zf-FPG_IleRS"/>
    <property type="match status" value="1"/>
</dbReference>
<evidence type="ECO:0000256" key="2">
    <source>
        <dbReference type="ARBA" id="ARBA00022490"/>
    </source>
</evidence>
<feature type="domain" description="Methionyl/Valyl/Leucyl/Isoleucyl-tRNA synthetase anticodon-binding" evidence="15">
    <location>
        <begin position="706"/>
        <end position="858"/>
    </location>
</feature>
<keyword evidence="9 12" id="KW-0030">Aminoacyl-tRNA synthetase</keyword>
<dbReference type="GO" id="GO:0006428">
    <property type="term" value="P:isoleucyl-tRNA aminoacylation"/>
    <property type="evidence" value="ECO:0007669"/>
    <property type="project" value="UniProtKB-UniRule"/>
</dbReference>
<feature type="binding site" evidence="12">
    <location>
        <position position="934"/>
    </location>
    <ligand>
        <name>Zn(2+)</name>
        <dbReference type="ChEBI" id="CHEBI:29105"/>
    </ligand>
</feature>
<keyword evidence="3 12" id="KW-0436">Ligase</keyword>
<sequence length="942" mass="105441">MSTDEQTKRDYRDTVFLPKTDFPMRAGLPAREPDFLKKWEADNIYAQLRTESKGRPKFILHDGPPYANGDIHIGHAMNKILKDVIVRSQQMQGKDAPYVPGWDCHGLPIEWKIEEKYRKKKKNKDEVDPVEFRRECREFAAGWIDVQKEQFKRLGIFGDWDNPYTTMKFEAEAKIVEELLKFARSGALYRGSKPVMWSPVEKTALAEAEVEYHDHTSVQIDVGFPVVSTDCADIKDAQVVIWTTTPWTIPANRAVCYGPDVDYVVISVTGVADDSTTAVGEKLALAEALVSEFTARAGITAFDTVAHFKGSALSGTKLTHPWHGHADADGFYDFDVPMLSGNHVTIDAGTGFVHTAPGHGEDDYIVGHVENGIPLPFTVNEAGCYYDHVALVAGQHVYKVADAVCDLLTGVGALKARGKLVHSYPHSWRSKAPLIFRNTPQWFISMEKTGLRDTALKAIREEVDWFPGVSKNRIEAMVADRPDWVISRQRAWGVPITLFVHKETGDILVDEAVNARIVDAVTAGGADAWVAVDPQELLGNTYNADDYEQVQDILDVWFDSGCTHAFVVEGREELNERADLYLEGSDQHRGWFQSSLLESCGTRGHAPYKGVLTHGFTMDGDGRKMSKSLGNTVAPQTIINQFGADILRLWVVSTDYMEDVRIGDEIIKGSADAYRKIRNTMRYLLGNLVDFSDEEKLAYDEMPALEKYILSRLAEVGKVVEERSSVYDFNPIFREIYRFCILDLSQFYFDIRKDCLYCDDSQSIKRRATRTVLDILFHNLTRWLAPILVFTTEEIWQARFGSDAKSVHHLQWQDTAEYLTKGDAAKWGVISEVRRVVTAALEIDRKEKRIGSSLQAAVDIYLSDNMASAFEGESLTELFIVSSAAVHALDAAPSGAFALEDGASIKVVTKVASGDKCERCWVVSDEVSENGDLCNRCQDVVA</sequence>
<dbReference type="InterPro" id="IPR001412">
    <property type="entry name" value="aa-tRNA-synth_I_CS"/>
</dbReference>
<keyword evidence="5 12" id="KW-0547">Nucleotide-binding</keyword>
<comment type="domain">
    <text evidence="12">IleRS has two distinct active sites: one for aminoacylation and one for editing. The misactivated valine is translocated from the active site to the editing site, which sterically excludes the correctly activated isoleucine. The single editing site contains two valyl binding pockets, one specific for each substrate (Val-AMP or Val-tRNA(Ile)).</text>
</comment>
<dbReference type="HAMAP" id="MF_02002">
    <property type="entry name" value="Ile_tRNA_synth_type1"/>
    <property type="match status" value="1"/>
</dbReference>
<comment type="subunit">
    <text evidence="12">Monomer.</text>
</comment>
<dbReference type="Pfam" id="PF00133">
    <property type="entry name" value="tRNA-synt_1"/>
    <property type="match status" value="1"/>
</dbReference>
<keyword evidence="7 12" id="KW-0067">ATP-binding</keyword>
<evidence type="ECO:0000256" key="11">
    <source>
        <dbReference type="ARBA" id="ARBA00048359"/>
    </source>
</evidence>
<dbReference type="RefSeq" id="WP_191250372.1">
    <property type="nucleotide sequence ID" value="NZ_BNCI01000001.1"/>
</dbReference>
<dbReference type="GO" id="GO:0000049">
    <property type="term" value="F:tRNA binding"/>
    <property type="evidence" value="ECO:0007669"/>
    <property type="project" value="InterPro"/>
</dbReference>
<evidence type="ECO:0000256" key="9">
    <source>
        <dbReference type="ARBA" id="ARBA00023146"/>
    </source>
</evidence>
<dbReference type="InterPro" id="IPR013155">
    <property type="entry name" value="M/V/L/I-tRNA-synth_anticd-bd"/>
</dbReference>
<comment type="function">
    <text evidence="10 12">Catalyzes the attachment of isoleucine to tRNA(Ile). As IleRS can inadvertently accommodate and process structurally similar amino acids such as valine, to avoid such errors it has two additional distinct tRNA(Ile)-dependent editing activities. One activity is designated as 'pretransfer' editing and involves the hydrolysis of activated Val-AMP. The other activity is designated 'posttransfer' editing and involves deacylation of mischarged Val-tRNA(Ile).</text>
</comment>
<dbReference type="NCBIfam" id="TIGR00392">
    <property type="entry name" value="ileS"/>
    <property type="match status" value="1"/>
</dbReference>
<dbReference type="CDD" id="cd07960">
    <property type="entry name" value="Anticodon_Ia_Ile_BEm"/>
    <property type="match status" value="1"/>
</dbReference>
<dbReference type="GO" id="GO:0002161">
    <property type="term" value="F:aminoacyl-tRNA deacylase activity"/>
    <property type="evidence" value="ECO:0007669"/>
    <property type="project" value="InterPro"/>
</dbReference>
<feature type="domain" description="Zinc finger FPG/IleRS-type" evidence="14">
    <location>
        <begin position="914"/>
        <end position="940"/>
    </location>
</feature>
<comment type="similarity">
    <text evidence="1 12">Belongs to the class-I aminoacyl-tRNA synthetase family. IleS type 1 subfamily.</text>
</comment>
<dbReference type="PANTHER" id="PTHR42765">
    <property type="entry name" value="SOLEUCYL-TRNA SYNTHETASE"/>
    <property type="match status" value="1"/>
</dbReference>
<evidence type="ECO:0000256" key="6">
    <source>
        <dbReference type="ARBA" id="ARBA00022833"/>
    </source>
</evidence>
<proteinExistence type="inferred from homology"/>
<reference evidence="16" key="1">
    <citation type="journal article" date="2014" name="Int. J. Syst. Evol. Microbiol.">
        <title>Complete genome sequence of Corynebacterium casei LMG S-19264T (=DSM 44701T), isolated from a smear-ripened cheese.</title>
        <authorList>
            <consortium name="US DOE Joint Genome Institute (JGI-PGF)"/>
            <person name="Walter F."/>
            <person name="Albersmeier A."/>
            <person name="Kalinowski J."/>
            <person name="Ruckert C."/>
        </authorList>
    </citation>
    <scope>NUCLEOTIDE SEQUENCE</scope>
    <source>
        <strain evidence="16">KCTC 42590</strain>
    </source>
</reference>
<dbReference type="GO" id="GO:0004822">
    <property type="term" value="F:isoleucine-tRNA ligase activity"/>
    <property type="evidence" value="ECO:0007669"/>
    <property type="project" value="UniProtKB-UniRule"/>
</dbReference>
<comment type="catalytic activity">
    <reaction evidence="11 12">
        <text>tRNA(Ile) + L-isoleucine + ATP = L-isoleucyl-tRNA(Ile) + AMP + diphosphate</text>
        <dbReference type="Rhea" id="RHEA:11060"/>
        <dbReference type="Rhea" id="RHEA-COMP:9666"/>
        <dbReference type="Rhea" id="RHEA-COMP:9695"/>
        <dbReference type="ChEBI" id="CHEBI:30616"/>
        <dbReference type="ChEBI" id="CHEBI:33019"/>
        <dbReference type="ChEBI" id="CHEBI:58045"/>
        <dbReference type="ChEBI" id="CHEBI:78442"/>
        <dbReference type="ChEBI" id="CHEBI:78528"/>
        <dbReference type="ChEBI" id="CHEBI:456215"/>
        <dbReference type="EC" id="6.1.1.5"/>
    </reaction>
</comment>
<comment type="subcellular location">
    <subcellularLocation>
        <location evidence="12">Cytoplasm</location>
    </subcellularLocation>
</comment>
<dbReference type="InterPro" id="IPR010663">
    <property type="entry name" value="Znf_FPG/IleRS"/>
</dbReference>
<evidence type="ECO:0000256" key="12">
    <source>
        <dbReference type="HAMAP-Rule" id="MF_02002"/>
    </source>
</evidence>
<dbReference type="InterPro" id="IPR023585">
    <property type="entry name" value="Ile-tRNA-ligase_type1"/>
</dbReference>
<evidence type="ECO:0000313" key="17">
    <source>
        <dbReference type="Proteomes" id="UP000630923"/>
    </source>
</evidence>
<dbReference type="SUPFAM" id="SSF47323">
    <property type="entry name" value="Anticodon-binding domain of a subclass of class I aminoacyl-tRNA synthetases"/>
    <property type="match status" value="1"/>
</dbReference>
<accession>A0A919AND8</accession>
<evidence type="ECO:0000259" key="13">
    <source>
        <dbReference type="Pfam" id="PF00133"/>
    </source>
</evidence>
<dbReference type="GO" id="GO:0005829">
    <property type="term" value="C:cytosol"/>
    <property type="evidence" value="ECO:0007669"/>
    <property type="project" value="TreeGrafter"/>
</dbReference>
<dbReference type="Proteomes" id="UP000630923">
    <property type="component" value="Unassembled WGS sequence"/>
</dbReference>
<comment type="cofactor">
    <cofactor evidence="12">
        <name>Zn(2+)</name>
        <dbReference type="ChEBI" id="CHEBI:29105"/>
    </cofactor>
    <text evidence="12">Binds 1 zinc ion per subunit.</text>
</comment>
<evidence type="ECO:0000313" key="16">
    <source>
        <dbReference type="EMBL" id="GHF17067.1"/>
    </source>
</evidence>